<feature type="chain" id="PRO_5005431120" evidence="1">
    <location>
        <begin position="43"/>
        <end position="193"/>
    </location>
</feature>
<dbReference type="AlphaFoldDB" id="A0A0E0E2L9"/>
<dbReference type="Gramene" id="OMERI06G18240.1">
    <property type="protein sequence ID" value="OMERI06G18240.1"/>
    <property type="gene ID" value="OMERI06G18240"/>
</dbReference>
<evidence type="ECO:0000256" key="1">
    <source>
        <dbReference type="SAM" id="SignalP"/>
    </source>
</evidence>
<reference evidence="2" key="2">
    <citation type="submission" date="2018-05" db="EMBL/GenBank/DDBJ databases">
        <title>OmerRS3 (Oryza meridionalis Reference Sequence Version 3).</title>
        <authorList>
            <person name="Zhang J."/>
            <person name="Kudrna D."/>
            <person name="Lee S."/>
            <person name="Talag J."/>
            <person name="Welchert J."/>
            <person name="Wing R.A."/>
        </authorList>
    </citation>
    <scope>NUCLEOTIDE SEQUENCE [LARGE SCALE GENOMIC DNA]</scope>
    <source>
        <strain evidence="2">cv. OR44</strain>
    </source>
</reference>
<dbReference type="EnsemblPlants" id="OMERI06G18240.1">
    <property type="protein sequence ID" value="OMERI06G18240.1"/>
    <property type="gene ID" value="OMERI06G18240"/>
</dbReference>
<proteinExistence type="predicted"/>
<protein>
    <submittedName>
        <fullName evidence="2">Uncharacterized protein</fullName>
    </submittedName>
</protein>
<keyword evidence="1" id="KW-0732">Signal</keyword>
<evidence type="ECO:0000313" key="2">
    <source>
        <dbReference type="EnsemblPlants" id="OMERI06G18240.1"/>
    </source>
</evidence>
<accession>A0A0E0E2L9</accession>
<sequence length="193" mass="21590">MGEQRPARRTGGDGVGGRQEQHPFLSLFLVHLLASLSAPVDGEMHPYGAHPCSRVGGGRMAQVELEEATNDGVGAEGSSQLRNLGWEAELTDSAAALSTWLWRRTWRRSGGSCITWRGTTRWGSWRGRSGRPSCEASSYFRRFFRGAKIAEQFQRIKEKIDFYLQLFPVITCIYTTSVFSRHLDSAPHTQISK</sequence>
<dbReference type="HOGENOM" id="CLU_1410838_0_0_1"/>
<keyword evidence="3" id="KW-1185">Reference proteome</keyword>
<name>A0A0E0E2L9_9ORYZ</name>
<organism evidence="2">
    <name type="scientific">Oryza meridionalis</name>
    <dbReference type="NCBI Taxonomy" id="40149"/>
    <lineage>
        <taxon>Eukaryota</taxon>
        <taxon>Viridiplantae</taxon>
        <taxon>Streptophyta</taxon>
        <taxon>Embryophyta</taxon>
        <taxon>Tracheophyta</taxon>
        <taxon>Spermatophyta</taxon>
        <taxon>Magnoliopsida</taxon>
        <taxon>Liliopsida</taxon>
        <taxon>Poales</taxon>
        <taxon>Poaceae</taxon>
        <taxon>BOP clade</taxon>
        <taxon>Oryzoideae</taxon>
        <taxon>Oryzeae</taxon>
        <taxon>Oryzinae</taxon>
        <taxon>Oryza</taxon>
    </lineage>
</organism>
<feature type="signal peptide" evidence="1">
    <location>
        <begin position="1"/>
        <end position="42"/>
    </location>
</feature>
<reference evidence="2" key="1">
    <citation type="submission" date="2015-04" db="UniProtKB">
        <authorList>
            <consortium name="EnsemblPlants"/>
        </authorList>
    </citation>
    <scope>IDENTIFICATION</scope>
</reference>
<evidence type="ECO:0000313" key="3">
    <source>
        <dbReference type="Proteomes" id="UP000008021"/>
    </source>
</evidence>
<dbReference type="Proteomes" id="UP000008021">
    <property type="component" value="Chromosome 6"/>
</dbReference>